<dbReference type="Proteomes" id="UP000238375">
    <property type="component" value="Unassembled WGS sequence"/>
</dbReference>
<dbReference type="EMBL" id="PVTE01000001">
    <property type="protein sequence ID" value="PRY47159.1"/>
    <property type="molecule type" value="Genomic_DNA"/>
</dbReference>
<dbReference type="RefSeq" id="WP_106135911.1">
    <property type="nucleotide sequence ID" value="NZ_PVTE01000001.1"/>
</dbReference>
<name>A0A2T0TNG3_9BACT</name>
<gene>
    <name evidence="1" type="ORF">CLV58_101225</name>
</gene>
<evidence type="ECO:0000313" key="1">
    <source>
        <dbReference type="EMBL" id="PRY47159.1"/>
    </source>
</evidence>
<dbReference type="OrthoDB" id="4750212at2"/>
<reference evidence="1 2" key="1">
    <citation type="submission" date="2018-03" db="EMBL/GenBank/DDBJ databases">
        <title>Genomic Encyclopedia of Archaeal and Bacterial Type Strains, Phase II (KMG-II): from individual species to whole genera.</title>
        <authorList>
            <person name="Goeker M."/>
        </authorList>
    </citation>
    <scope>NUCLEOTIDE SEQUENCE [LARGE SCALE GENOMIC DNA]</scope>
    <source>
        <strain evidence="1 2">DSM 28354</strain>
    </source>
</reference>
<accession>A0A2T0TNG3</accession>
<keyword evidence="2" id="KW-1185">Reference proteome</keyword>
<comment type="caution">
    <text evidence="1">The sequence shown here is derived from an EMBL/GenBank/DDBJ whole genome shotgun (WGS) entry which is preliminary data.</text>
</comment>
<protein>
    <submittedName>
        <fullName evidence="1">Uncharacterized protein</fullName>
    </submittedName>
</protein>
<proteinExistence type="predicted"/>
<organism evidence="1 2">
    <name type="scientific">Spirosoma oryzae</name>
    <dbReference type="NCBI Taxonomy" id="1469603"/>
    <lineage>
        <taxon>Bacteria</taxon>
        <taxon>Pseudomonadati</taxon>
        <taxon>Bacteroidota</taxon>
        <taxon>Cytophagia</taxon>
        <taxon>Cytophagales</taxon>
        <taxon>Cytophagaceae</taxon>
        <taxon>Spirosoma</taxon>
    </lineage>
</organism>
<sequence length="81" mass="9604">MVVKVGKLKGPFRGFRNLETRFVFLDGSVWRQRQPKYLYFYANRPRARVLYENGRYVLEVDGTDETIEVIEETAASQREDQ</sequence>
<evidence type="ECO:0000313" key="2">
    <source>
        <dbReference type="Proteomes" id="UP000238375"/>
    </source>
</evidence>
<dbReference type="AlphaFoldDB" id="A0A2T0TNG3"/>